<evidence type="ECO:0000313" key="15">
    <source>
        <dbReference type="Proteomes" id="UP000266239"/>
    </source>
</evidence>
<dbReference type="EMBL" id="QUTF01000257">
    <property type="protein sequence ID" value="RHZ42877.1"/>
    <property type="molecule type" value="Genomic_DNA"/>
</dbReference>
<evidence type="ECO:0000313" key="18">
    <source>
        <dbReference type="Proteomes" id="UP000283543"/>
    </source>
</evidence>
<evidence type="ECO:0000313" key="14">
    <source>
        <dbReference type="Proteomes" id="UP000266196"/>
    </source>
</evidence>
<dbReference type="Proteomes" id="UP000266239">
    <property type="component" value="Unassembled WGS sequence"/>
</dbReference>
<evidence type="ECO:0000313" key="11">
    <source>
        <dbReference type="EMBL" id="RLO12192.1"/>
    </source>
</evidence>
<evidence type="ECO:0000313" key="9">
    <source>
        <dbReference type="EMBL" id="RHZ17601.1"/>
    </source>
</evidence>
<dbReference type="Gene3D" id="2.60.40.2230">
    <property type="entry name" value="Uncharacterised protein YcnI-like PF07987, DUF1775"/>
    <property type="match status" value="1"/>
</dbReference>
<evidence type="ECO:0000259" key="3">
    <source>
        <dbReference type="Pfam" id="PF07987"/>
    </source>
</evidence>
<dbReference type="EMBL" id="QUTE01009670">
    <property type="protein sequence ID" value="RHZ17601.1"/>
    <property type="molecule type" value="Genomic_DNA"/>
</dbReference>
<feature type="chain" id="PRO_5040068795" description="YncI copper-binding domain-containing protein" evidence="2">
    <location>
        <begin position="20"/>
        <end position="206"/>
    </location>
</feature>
<reference evidence="12 13" key="2">
    <citation type="submission" date="2018-08" db="EMBL/GenBank/DDBJ databases">
        <title>Aphanomyces genome sequencing and annotation.</title>
        <authorList>
            <person name="Minardi D."/>
            <person name="Oidtmann B."/>
            <person name="Van Der Giezen M."/>
            <person name="Studholme D.J."/>
        </authorList>
    </citation>
    <scope>NUCLEOTIDE SEQUENCE [LARGE SCALE GENOMIC DNA]</scope>
    <source>
        <strain evidence="9 14">197901</strain>
        <strain evidence="6 16">D2</strain>
        <strain evidence="10 19">FDL457</strain>
        <strain evidence="4 12">Kv</strain>
        <strain evidence="7 13">SA</strain>
        <strain evidence="8 18">Si</strain>
        <strain evidence="5 15">Yx</strain>
    </source>
</reference>
<dbReference type="EMBL" id="QUTI01014193">
    <property type="protein sequence ID" value="RLO12192.1"/>
    <property type="molecule type" value="Genomic_DNA"/>
</dbReference>
<dbReference type="Pfam" id="PF07987">
    <property type="entry name" value="DUF1775"/>
    <property type="match status" value="1"/>
</dbReference>
<evidence type="ECO:0000313" key="10">
    <source>
        <dbReference type="EMBL" id="RHZ42877.1"/>
    </source>
</evidence>
<dbReference type="InterPro" id="IPR038507">
    <property type="entry name" value="YcnI-like_sf"/>
</dbReference>
<dbReference type="Proteomes" id="UP000283543">
    <property type="component" value="Unassembled WGS sequence"/>
</dbReference>
<evidence type="ECO:0000313" key="13">
    <source>
        <dbReference type="Proteomes" id="UP000265716"/>
    </source>
</evidence>
<name>A0A397BF99_APHAT</name>
<organism evidence="5 15">
    <name type="scientific">Aphanomyces astaci</name>
    <name type="common">Crayfish plague agent</name>
    <dbReference type="NCBI Taxonomy" id="112090"/>
    <lineage>
        <taxon>Eukaryota</taxon>
        <taxon>Sar</taxon>
        <taxon>Stramenopiles</taxon>
        <taxon>Oomycota</taxon>
        <taxon>Saprolegniomycetes</taxon>
        <taxon>Saprolegniales</taxon>
        <taxon>Verrucalvaceae</taxon>
        <taxon>Aphanomyces</taxon>
    </lineage>
</organism>
<reference evidence="11 17" key="1">
    <citation type="journal article" date="2018" name="J. Invertebr. Pathol.">
        <title>New genotyping method for the causative agent of crayfish plague (Aphanomyces astaci) based on whole genome data.</title>
        <authorList>
            <person name="Minardi D."/>
            <person name="Studholme D.J."/>
            <person name="van der Giezen M."/>
            <person name="Pretto T."/>
            <person name="Oidtmann B."/>
        </authorList>
    </citation>
    <scope>NUCLEOTIDE SEQUENCE [LARGE SCALE GENOMIC DNA]</scope>
    <source>
        <strain evidence="11 17">KB13</strain>
    </source>
</reference>
<feature type="signal peptide" evidence="2">
    <location>
        <begin position="1"/>
        <end position="19"/>
    </location>
</feature>
<evidence type="ECO:0000313" key="5">
    <source>
        <dbReference type="EMBL" id="RHY19209.1"/>
    </source>
</evidence>
<evidence type="ECO:0000313" key="19">
    <source>
        <dbReference type="Proteomes" id="UP000286510"/>
    </source>
</evidence>
<dbReference type="EMBL" id="QUTB01005396">
    <property type="protein sequence ID" value="RHY55743.1"/>
    <property type="molecule type" value="Genomic_DNA"/>
</dbReference>
<dbReference type="Proteomes" id="UP000265427">
    <property type="component" value="Unassembled WGS sequence"/>
</dbReference>
<protein>
    <recommendedName>
        <fullName evidence="3">YncI copper-binding domain-containing protein</fullName>
    </recommendedName>
</protein>
<evidence type="ECO:0000313" key="12">
    <source>
        <dbReference type="Proteomes" id="UP000265427"/>
    </source>
</evidence>
<dbReference type="Proteomes" id="UP000265716">
    <property type="component" value="Unassembled WGS sequence"/>
</dbReference>
<dbReference type="Proteomes" id="UP000286510">
    <property type="component" value="Unassembled WGS sequence"/>
</dbReference>
<evidence type="ECO:0000313" key="8">
    <source>
        <dbReference type="EMBL" id="RHY55743.1"/>
    </source>
</evidence>
<dbReference type="EMBL" id="QUTA01004580">
    <property type="protein sequence ID" value="RHY19209.1"/>
    <property type="molecule type" value="Genomic_DNA"/>
</dbReference>
<comment type="caution">
    <text evidence="5">The sequence shown here is derived from an EMBL/GenBank/DDBJ whole genome shotgun (WGS) entry which is preliminary data.</text>
</comment>
<dbReference type="EMBL" id="QUTC01009089">
    <property type="protein sequence ID" value="RHY41965.1"/>
    <property type="molecule type" value="Genomic_DNA"/>
</dbReference>
<dbReference type="Proteomes" id="UP000266643">
    <property type="component" value="Unassembled WGS sequence"/>
</dbReference>
<evidence type="ECO:0000256" key="2">
    <source>
        <dbReference type="SAM" id="SignalP"/>
    </source>
</evidence>
<evidence type="ECO:0000313" key="6">
    <source>
        <dbReference type="EMBL" id="RHY39224.1"/>
    </source>
</evidence>
<dbReference type="VEuPathDB" id="FungiDB:H257_10230"/>
<gene>
    <name evidence="5" type="ORF">DYB25_002389</name>
    <name evidence="10" type="ORF">DYB26_001945</name>
    <name evidence="11" type="ORF">DYB28_014460</name>
    <name evidence="6" type="ORF">DYB30_008309</name>
    <name evidence="9" type="ORF">DYB31_008039</name>
    <name evidence="8" type="ORF">DYB34_010360</name>
    <name evidence="4" type="ORF">DYB36_001061</name>
    <name evidence="7" type="ORF">DYB38_012905</name>
</gene>
<evidence type="ECO:0000313" key="4">
    <source>
        <dbReference type="EMBL" id="RHY04253.1"/>
    </source>
</evidence>
<keyword evidence="2" id="KW-0732">Signal</keyword>
<feature type="region of interest" description="Disordered" evidence="1">
    <location>
        <begin position="165"/>
        <end position="184"/>
    </location>
</feature>
<dbReference type="AlphaFoldDB" id="A0A397BF99"/>
<evidence type="ECO:0000256" key="1">
    <source>
        <dbReference type="SAM" id="MobiDB-lite"/>
    </source>
</evidence>
<sequence length="206" mass="21002">MHFTTVFGTLAALAASASAHVSLNPAVAAPNAYFVTIVRVPHSFPGAVTKNVSVDIPVGVASVKPQQVGGWKVATTTKTVNGTDVVSKVTWYDGSLPDELYQDFGLQFKVGDLPLNTTLYFPVTQETTPNGTLAWTSVPDDAGKLADAAHPAPKLTIQNATTTTAAGAPGAASNSSNATPAPGKSSAITAAMSASVVALSVVSMYL</sequence>
<dbReference type="Proteomes" id="UP000275652">
    <property type="component" value="Unassembled WGS sequence"/>
</dbReference>
<accession>A0A397BF99</accession>
<dbReference type="Proteomes" id="UP000266196">
    <property type="component" value="Unassembled WGS sequence"/>
</dbReference>
<evidence type="ECO:0000313" key="7">
    <source>
        <dbReference type="EMBL" id="RHY41965.1"/>
    </source>
</evidence>
<dbReference type="EMBL" id="QUTD01011810">
    <property type="protein sequence ID" value="RHY39224.1"/>
    <property type="molecule type" value="Genomic_DNA"/>
</dbReference>
<evidence type="ECO:0000313" key="16">
    <source>
        <dbReference type="Proteomes" id="UP000266643"/>
    </source>
</evidence>
<dbReference type="InterPro" id="IPR012533">
    <property type="entry name" value="YcnI-copper_dom"/>
</dbReference>
<feature type="domain" description="YncI copper-binding" evidence="3">
    <location>
        <begin position="20"/>
        <end position="157"/>
    </location>
</feature>
<feature type="compositionally biased region" description="Low complexity" evidence="1">
    <location>
        <begin position="165"/>
        <end position="183"/>
    </location>
</feature>
<dbReference type="EMBL" id="QUSZ01006887">
    <property type="protein sequence ID" value="RHY04253.1"/>
    <property type="molecule type" value="Genomic_DNA"/>
</dbReference>
<proteinExistence type="predicted"/>
<evidence type="ECO:0000313" key="17">
    <source>
        <dbReference type="Proteomes" id="UP000275652"/>
    </source>
</evidence>